<dbReference type="Proteomes" id="UP001189429">
    <property type="component" value="Unassembled WGS sequence"/>
</dbReference>
<sequence length="212" mass="23256">MLGLTLNGIRNLHSWDHAWSVRKGSGKVEGCARSSPGGCVLQAGMSRSANLLLRQNGFSEDVCSSVKSSQFALLAWIFNPFGYTELRPSDRNNLLTPAHAGDIEVTHWSTAGSSNPFYAIFKGSKKIVVDVHWEGGAVSELRVPVGADTIAALRSTVSEREQLAWVTNMTEAFISETVASHKEYMATERLTIWAGEQAEFVEMYDSLPESMQ</sequence>
<evidence type="ECO:0000313" key="2">
    <source>
        <dbReference type="Proteomes" id="UP001189429"/>
    </source>
</evidence>
<protein>
    <submittedName>
        <fullName evidence="1">Uncharacterized protein</fullName>
    </submittedName>
</protein>
<accession>A0ABN9QVS3</accession>
<evidence type="ECO:0000313" key="1">
    <source>
        <dbReference type="EMBL" id="CAK0807821.1"/>
    </source>
</evidence>
<organism evidence="1 2">
    <name type="scientific">Prorocentrum cordatum</name>
    <dbReference type="NCBI Taxonomy" id="2364126"/>
    <lineage>
        <taxon>Eukaryota</taxon>
        <taxon>Sar</taxon>
        <taxon>Alveolata</taxon>
        <taxon>Dinophyceae</taxon>
        <taxon>Prorocentrales</taxon>
        <taxon>Prorocentraceae</taxon>
        <taxon>Prorocentrum</taxon>
    </lineage>
</organism>
<gene>
    <name evidence="1" type="ORF">PCOR1329_LOCUS13587</name>
</gene>
<name>A0ABN9QVS3_9DINO</name>
<proteinExistence type="predicted"/>
<keyword evidence="2" id="KW-1185">Reference proteome</keyword>
<comment type="caution">
    <text evidence="1">The sequence shown here is derived from an EMBL/GenBank/DDBJ whole genome shotgun (WGS) entry which is preliminary data.</text>
</comment>
<dbReference type="EMBL" id="CAUYUJ010004014">
    <property type="protein sequence ID" value="CAK0807821.1"/>
    <property type="molecule type" value="Genomic_DNA"/>
</dbReference>
<reference evidence="1" key="1">
    <citation type="submission" date="2023-10" db="EMBL/GenBank/DDBJ databases">
        <authorList>
            <person name="Chen Y."/>
            <person name="Shah S."/>
            <person name="Dougan E. K."/>
            <person name="Thang M."/>
            <person name="Chan C."/>
        </authorList>
    </citation>
    <scope>NUCLEOTIDE SEQUENCE [LARGE SCALE GENOMIC DNA]</scope>
</reference>